<accession>A0A3S9NDA7</accession>
<dbReference type="InterPro" id="IPR011701">
    <property type="entry name" value="MFS"/>
</dbReference>
<evidence type="ECO:0000313" key="8">
    <source>
        <dbReference type="Proteomes" id="UP000277191"/>
    </source>
</evidence>
<feature type="transmembrane region" description="Helical" evidence="5">
    <location>
        <begin position="368"/>
        <end position="390"/>
    </location>
</feature>
<keyword evidence="3 5" id="KW-1133">Transmembrane helix</keyword>
<evidence type="ECO:0000313" key="7">
    <source>
        <dbReference type="EMBL" id="AZQ53561.1"/>
    </source>
</evidence>
<feature type="transmembrane region" description="Helical" evidence="5">
    <location>
        <begin position="342"/>
        <end position="362"/>
    </location>
</feature>
<feature type="transmembrane region" description="Helical" evidence="5">
    <location>
        <begin position="21"/>
        <end position="44"/>
    </location>
</feature>
<evidence type="ECO:0000256" key="4">
    <source>
        <dbReference type="ARBA" id="ARBA00023136"/>
    </source>
</evidence>
<comment type="subcellular location">
    <subcellularLocation>
        <location evidence="1">Membrane</location>
        <topology evidence="1">Multi-pass membrane protein</topology>
    </subcellularLocation>
</comment>
<dbReference type="SUPFAM" id="SSF103473">
    <property type="entry name" value="MFS general substrate transporter"/>
    <property type="match status" value="2"/>
</dbReference>
<keyword evidence="2 5" id="KW-0812">Transmembrane</keyword>
<feature type="transmembrane region" description="Helical" evidence="5">
    <location>
        <begin position="240"/>
        <end position="256"/>
    </location>
</feature>
<feature type="transmembrane region" description="Helical" evidence="5">
    <location>
        <begin position="56"/>
        <end position="76"/>
    </location>
</feature>
<feature type="transmembrane region" description="Helical" evidence="5">
    <location>
        <begin position="276"/>
        <end position="301"/>
    </location>
</feature>
<dbReference type="RefSeq" id="WP_126365629.1">
    <property type="nucleotide sequence ID" value="NZ_CP034546.1"/>
</dbReference>
<name>A0A3S9NDA7_9BURK</name>
<evidence type="ECO:0000256" key="2">
    <source>
        <dbReference type="ARBA" id="ARBA00022692"/>
    </source>
</evidence>
<organism evidence="7 8">
    <name type="scientific">Burkholderia cenocepacia</name>
    <dbReference type="NCBI Taxonomy" id="95486"/>
    <lineage>
        <taxon>Bacteria</taxon>
        <taxon>Pseudomonadati</taxon>
        <taxon>Pseudomonadota</taxon>
        <taxon>Betaproteobacteria</taxon>
        <taxon>Burkholderiales</taxon>
        <taxon>Burkholderiaceae</taxon>
        <taxon>Burkholderia</taxon>
        <taxon>Burkholderia cepacia complex</taxon>
    </lineage>
</organism>
<feature type="transmembrane region" description="Helical" evidence="5">
    <location>
        <begin position="88"/>
        <end position="108"/>
    </location>
</feature>
<evidence type="ECO:0000256" key="5">
    <source>
        <dbReference type="SAM" id="Phobius"/>
    </source>
</evidence>
<dbReference type="CDD" id="cd17321">
    <property type="entry name" value="MFS_MMR_MDR_like"/>
    <property type="match status" value="1"/>
</dbReference>
<dbReference type="Proteomes" id="UP000277191">
    <property type="component" value="Chromosome 2"/>
</dbReference>
<dbReference type="InterPro" id="IPR036259">
    <property type="entry name" value="MFS_trans_sf"/>
</dbReference>
<dbReference type="GO" id="GO:0022857">
    <property type="term" value="F:transmembrane transporter activity"/>
    <property type="evidence" value="ECO:0007669"/>
    <property type="project" value="InterPro"/>
</dbReference>
<dbReference type="Pfam" id="PF07690">
    <property type="entry name" value="MFS_1"/>
    <property type="match status" value="1"/>
</dbReference>
<feature type="transmembrane region" description="Helical" evidence="5">
    <location>
        <begin position="207"/>
        <end position="228"/>
    </location>
</feature>
<keyword evidence="4 5" id="KW-0472">Membrane</keyword>
<feature type="transmembrane region" description="Helical" evidence="5">
    <location>
        <begin position="411"/>
        <end position="428"/>
    </location>
</feature>
<dbReference type="GO" id="GO:0016020">
    <property type="term" value="C:membrane"/>
    <property type="evidence" value="ECO:0007669"/>
    <property type="project" value="UniProtKB-SubCell"/>
</dbReference>
<feature type="transmembrane region" description="Helical" evidence="5">
    <location>
        <begin position="434"/>
        <end position="457"/>
    </location>
</feature>
<protein>
    <submittedName>
        <fullName evidence="7">MFS transporter</fullName>
    </submittedName>
</protein>
<reference evidence="7 8" key="1">
    <citation type="submission" date="2018-12" db="EMBL/GenBank/DDBJ databases">
        <title>Cadmium resistance mechanism in endophytic bacteria Burkholderia cenocepacia YG-3.</title>
        <authorList>
            <person name="Zhang X."/>
            <person name="Wang X."/>
            <person name="Zhu Y."/>
        </authorList>
    </citation>
    <scope>NUCLEOTIDE SEQUENCE [LARGE SCALE GENOMIC DNA]</scope>
    <source>
        <strain evidence="7 8">YG-3</strain>
    </source>
</reference>
<dbReference type="Gene3D" id="1.20.1720.10">
    <property type="entry name" value="Multidrug resistance protein D"/>
    <property type="match status" value="1"/>
</dbReference>
<dbReference type="EMBL" id="CP034546">
    <property type="protein sequence ID" value="AZQ53561.1"/>
    <property type="molecule type" value="Genomic_DNA"/>
</dbReference>
<evidence type="ECO:0000256" key="3">
    <source>
        <dbReference type="ARBA" id="ARBA00022989"/>
    </source>
</evidence>
<dbReference type="Gene3D" id="1.20.1250.20">
    <property type="entry name" value="MFS general substrate transporter like domains"/>
    <property type="match status" value="1"/>
</dbReference>
<evidence type="ECO:0000259" key="6">
    <source>
        <dbReference type="PROSITE" id="PS50850"/>
    </source>
</evidence>
<gene>
    <name evidence="7" type="ORF">D5R55_21800</name>
</gene>
<evidence type="ECO:0000256" key="1">
    <source>
        <dbReference type="ARBA" id="ARBA00004141"/>
    </source>
</evidence>
<feature type="domain" description="Major facilitator superfamily (MFS) profile" evidence="6">
    <location>
        <begin position="23"/>
        <end position="461"/>
    </location>
</feature>
<sequence length="465" mass="46801">MSGGGAAPAAGAYASAAARPVLVMVALACGFVMAMLDVTIVNVALKAMETSLSMSLTALVWVVDAYTLSFAALLLLGGALANRYGSKAVYVAGLALFVGASVLCAAAQSSGALVAARLAQGVGAALFMPSSLSLLTLAFPPGPTRTRMIGIWGALVSAAMALGPCVGGVLVDAIGWRGIFWVNLPVGAAGLWLTYRHIARAPRHPGPLNALGHLFGALALAALSFTLIEGPSAGWRSPPILAGVAATLAATAAFVLRERYANSRILSPALLANRRFVAGSTLGLAINFGILAEIFLLSLYLQNVRGASALVAGFELFPLMAMFGIGNLASAKVSARLGARRTLLIGLALAALGSVALVGVAAMPYPLLAVAVGLANFGAGQAIPAMNLVVMQSADAADANLAAASLNASRQIGSLVGIAIASVILHAIDDPDRATAVGFAVIAALYALGFAIVFRAIHAGGAEQP</sequence>
<dbReference type="PANTHER" id="PTHR42718:SF40">
    <property type="entry name" value="METHYLENOMYCIN A RESISTANCE PROTEIN"/>
    <property type="match status" value="1"/>
</dbReference>
<feature type="transmembrane region" description="Helical" evidence="5">
    <location>
        <begin position="307"/>
        <end position="330"/>
    </location>
</feature>
<feature type="transmembrane region" description="Helical" evidence="5">
    <location>
        <begin position="149"/>
        <end position="170"/>
    </location>
</feature>
<dbReference type="AlphaFoldDB" id="A0A3S9NDA7"/>
<feature type="transmembrane region" description="Helical" evidence="5">
    <location>
        <begin position="114"/>
        <end position="137"/>
    </location>
</feature>
<proteinExistence type="predicted"/>
<dbReference type="PROSITE" id="PS50850">
    <property type="entry name" value="MFS"/>
    <property type="match status" value="1"/>
</dbReference>
<feature type="transmembrane region" description="Helical" evidence="5">
    <location>
        <begin position="176"/>
        <end position="195"/>
    </location>
</feature>
<dbReference type="InterPro" id="IPR020846">
    <property type="entry name" value="MFS_dom"/>
</dbReference>
<dbReference type="PANTHER" id="PTHR42718">
    <property type="entry name" value="MAJOR FACILITATOR SUPERFAMILY MULTIDRUG TRANSPORTER MFSC"/>
    <property type="match status" value="1"/>
</dbReference>